<protein>
    <submittedName>
        <fullName evidence="2">Uncharacterized protein</fullName>
    </submittedName>
</protein>
<dbReference type="EMBL" id="JYDR01000039">
    <property type="protein sequence ID" value="KRY72900.1"/>
    <property type="molecule type" value="Genomic_DNA"/>
</dbReference>
<name>A0A0V1EGI0_TRIPS</name>
<proteinExistence type="predicted"/>
<evidence type="ECO:0000313" key="2">
    <source>
        <dbReference type="EMBL" id="KRY72900.1"/>
    </source>
</evidence>
<gene>
    <name evidence="2" type="ORF">T4A_11675</name>
</gene>
<sequence length="164" mass="18560">MHTGKDPPPTPTRTFLYTTPSTVELDLVHIKFSNKFHALIQIVHISKVGGNYAELCILPPETCSNVSNTTTVTHRIPAFRIVIIVSVCFATLHILFLVTIVFIAKTLDCIYTVIVIQLHIKIPLSTLILEELCSRQSFSIRCKMWMLCFLTWNSCDKVIEEKGL</sequence>
<dbReference type="AlphaFoldDB" id="A0A0V1EGI0"/>
<keyword evidence="1" id="KW-0472">Membrane</keyword>
<feature type="transmembrane region" description="Helical" evidence="1">
    <location>
        <begin position="81"/>
        <end position="104"/>
    </location>
</feature>
<accession>A0A0V1EGI0</accession>
<keyword evidence="1" id="KW-1133">Transmembrane helix</keyword>
<reference evidence="2 3" key="1">
    <citation type="submission" date="2015-01" db="EMBL/GenBank/DDBJ databases">
        <title>Evolution of Trichinella species and genotypes.</title>
        <authorList>
            <person name="Korhonen P.K."/>
            <person name="Edoardo P."/>
            <person name="Giuseppe L.R."/>
            <person name="Gasser R.B."/>
        </authorList>
    </citation>
    <scope>NUCLEOTIDE SEQUENCE [LARGE SCALE GENOMIC DNA]</scope>
    <source>
        <strain evidence="2">ISS13</strain>
    </source>
</reference>
<evidence type="ECO:0000313" key="3">
    <source>
        <dbReference type="Proteomes" id="UP000054632"/>
    </source>
</evidence>
<keyword evidence="1" id="KW-0812">Transmembrane</keyword>
<comment type="caution">
    <text evidence="2">The sequence shown here is derived from an EMBL/GenBank/DDBJ whole genome shotgun (WGS) entry which is preliminary data.</text>
</comment>
<evidence type="ECO:0000256" key="1">
    <source>
        <dbReference type="SAM" id="Phobius"/>
    </source>
</evidence>
<dbReference type="Proteomes" id="UP000054632">
    <property type="component" value="Unassembled WGS sequence"/>
</dbReference>
<organism evidence="2 3">
    <name type="scientific">Trichinella pseudospiralis</name>
    <name type="common">Parasitic roundworm</name>
    <dbReference type="NCBI Taxonomy" id="6337"/>
    <lineage>
        <taxon>Eukaryota</taxon>
        <taxon>Metazoa</taxon>
        <taxon>Ecdysozoa</taxon>
        <taxon>Nematoda</taxon>
        <taxon>Enoplea</taxon>
        <taxon>Dorylaimia</taxon>
        <taxon>Trichinellida</taxon>
        <taxon>Trichinellidae</taxon>
        <taxon>Trichinella</taxon>
    </lineage>
</organism>